<dbReference type="Pfam" id="PF01551">
    <property type="entry name" value="Peptidase_M23"/>
    <property type="match status" value="1"/>
</dbReference>
<dbReference type="CDD" id="cd12797">
    <property type="entry name" value="M23_peptidase"/>
    <property type="match status" value="1"/>
</dbReference>
<gene>
    <name evidence="2" type="ORF">HNP60_000204</name>
</gene>
<dbReference type="PANTHER" id="PTHR21666">
    <property type="entry name" value="PEPTIDASE-RELATED"/>
    <property type="match status" value="1"/>
</dbReference>
<dbReference type="InterPro" id="IPR016047">
    <property type="entry name" value="M23ase_b-sheet_dom"/>
</dbReference>
<dbReference type="GO" id="GO:0016787">
    <property type="term" value="F:hydrolase activity"/>
    <property type="evidence" value="ECO:0007669"/>
    <property type="project" value="UniProtKB-KW"/>
</dbReference>
<organism evidence="2 3">
    <name type="scientific">Sphingobium lignivorans</name>
    <dbReference type="NCBI Taxonomy" id="2735886"/>
    <lineage>
        <taxon>Bacteria</taxon>
        <taxon>Pseudomonadati</taxon>
        <taxon>Pseudomonadota</taxon>
        <taxon>Alphaproteobacteria</taxon>
        <taxon>Sphingomonadales</taxon>
        <taxon>Sphingomonadaceae</taxon>
        <taxon>Sphingobium</taxon>
    </lineage>
</organism>
<proteinExistence type="predicted"/>
<comment type="caution">
    <text evidence="2">The sequence shown here is derived from an EMBL/GenBank/DDBJ whole genome shotgun (WGS) entry which is preliminary data.</text>
</comment>
<dbReference type="RefSeq" id="WP_338056679.1">
    <property type="nucleotide sequence ID" value="NZ_JACHKA010000001.1"/>
</dbReference>
<dbReference type="SUPFAM" id="SSF51261">
    <property type="entry name" value="Duplicated hybrid motif"/>
    <property type="match status" value="1"/>
</dbReference>
<name>A0ABR6NAB8_9SPHN</name>
<feature type="domain" description="M23ase beta-sheet core" evidence="1">
    <location>
        <begin position="133"/>
        <end position="229"/>
    </location>
</feature>
<dbReference type="PANTHER" id="PTHR21666:SF285">
    <property type="entry name" value="M23 FAMILY METALLOPEPTIDASE"/>
    <property type="match status" value="1"/>
</dbReference>
<evidence type="ECO:0000313" key="3">
    <source>
        <dbReference type="Proteomes" id="UP001138540"/>
    </source>
</evidence>
<accession>A0ABR6NAB8</accession>
<dbReference type="InterPro" id="IPR011055">
    <property type="entry name" value="Dup_hybrid_motif"/>
</dbReference>
<evidence type="ECO:0000313" key="2">
    <source>
        <dbReference type="EMBL" id="MBB5984230.1"/>
    </source>
</evidence>
<evidence type="ECO:0000259" key="1">
    <source>
        <dbReference type="Pfam" id="PF01551"/>
    </source>
</evidence>
<dbReference type="EMBL" id="JACHKA010000001">
    <property type="protein sequence ID" value="MBB5984230.1"/>
    <property type="molecule type" value="Genomic_DNA"/>
</dbReference>
<dbReference type="InterPro" id="IPR050570">
    <property type="entry name" value="Cell_wall_metabolism_enzyme"/>
</dbReference>
<dbReference type="Gene3D" id="2.70.70.10">
    <property type="entry name" value="Glucose Permease (Domain IIA)"/>
    <property type="match status" value="1"/>
</dbReference>
<keyword evidence="3" id="KW-1185">Reference proteome</keyword>
<protein>
    <submittedName>
        <fullName evidence="2">Murein DD-endopeptidase MepM/ murein hydrolase activator NlpD</fullName>
    </submittedName>
</protein>
<keyword evidence="2" id="KW-0378">Hydrolase</keyword>
<dbReference type="Proteomes" id="UP001138540">
    <property type="component" value="Unassembled WGS sequence"/>
</dbReference>
<reference evidence="2 3" key="1">
    <citation type="submission" date="2020-08" db="EMBL/GenBank/DDBJ databases">
        <title>Exploring microbial biodiversity for novel pathways involved in the catabolism of aromatic compounds derived from lignin.</title>
        <authorList>
            <person name="Elkins J."/>
        </authorList>
    </citation>
    <scope>NUCLEOTIDE SEQUENCE [LARGE SCALE GENOMIC DNA]</scope>
    <source>
        <strain evidence="2 3">B1D3A</strain>
    </source>
</reference>
<sequence length="236" mass="25356">MRGLVPAGTRMLMLDGAPVPFDAEGNFIIAFDRDAPAAATLVATLANGETQTRTFGVTPGEWRIEHINASISAGVPSEEFQRRRAGELARIAAARARDNRSEGWRQGFIWPVKARISGVFGSQRIYRGTPGSYHSGLDLAGGAGTVYVAPADGVVTLAVDEPFTLEGRLLMIDHGMGLNSAFLHSERLLVKEGDVVRQGQPIGIIGATGRVTGPHLHWSMKWGPARIDPRPLLPTE</sequence>